<organism evidence="4 5">
    <name type="scientific">Pseudophaeobacter arcticus</name>
    <dbReference type="NCBI Taxonomy" id="385492"/>
    <lineage>
        <taxon>Bacteria</taxon>
        <taxon>Pseudomonadati</taxon>
        <taxon>Pseudomonadota</taxon>
        <taxon>Alphaproteobacteria</taxon>
        <taxon>Rhodobacterales</taxon>
        <taxon>Paracoccaceae</taxon>
        <taxon>Pseudophaeobacter</taxon>
    </lineage>
</organism>
<dbReference type="RefSeq" id="WP_353401178.1">
    <property type="nucleotide sequence ID" value="NZ_BAABWU010000012.1"/>
</dbReference>
<sequence>MKLTRIVALAIIAASAAAVVETSALQAQTLRSVSSPAQYPPASFKGNQFVDSRGCVYIRAGIDGNVNWVPRVARNRKQLCGYKPTAIAGTTARPTQSAAPEQITLNGGAASSAAASTARPARARPAASAPRRAAATAAAPTVVTTTRVRRTPQTTTARVAPAPKTRRTSAAAPVRIQAAPVARVPKPRATASNQPTGASQGGCAGASAISQQYSNQSGVRCGPQAQSPVSYGSGGGIGPQSSLQLTPNTRVLPVHVYQQQRHSQGLTTPAGYKPAWKDDRLNLRRAERDLRPAILTSQTEVPAGYVLVARGDDRMNQMRGVRTAQGDAQMAAIWDNGTPRRLRDLPLDRQVVTSQNSRTDGFEGEASSGLALRLSSRSQPGATLEERSAASASRYVRAATFADPAEAQQAARSLAATGVPVRLGSVSRNGQPYKVVMAGPFGNLNAAEQALNTVRAAGYRGARISR</sequence>
<dbReference type="EMBL" id="BAABWU010000012">
    <property type="protein sequence ID" value="GAA6197529.1"/>
    <property type="molecule type" value="Genomic_DNA"/>
</dbReference>
<dbReference type="SUPFAM" id="SSF110997">
    <property type="entry name" value="Sporulation related repeat"/>
    <property type="match status" value="1"/>
</dbReference>
<evidence type="ECO:0000259" key="3">
    <source>
        <dbReference type="PROSITE" id="PS51724"/>
    </source>
</evidence>
<feature type="signal peptide" evidence="2">
    <location>
        <begin position="1"/>
        <end position="18"/>
    </location>
</feature>
<reference evidence="4 5" key="1">
    <citation type="submission" date="2024-04" db="EMBL/GenBank/DDBJ databases">
        <title>Draft genome sequence of Pseudophaeobacter arcticus NBRC 116598.</title>
        <authorList>
            <person name="Miyakawa T."/>
            <person name="Kusuya Y."/>
            <person name="Miura T."/>
        </authorList>
    </citation>
    <scope>NUCLEOTIDE SEQUENCE [LARGE SCALE GENOMIC DNA]</scope>
    <source>
        <strain evidence="4 5">SU-CL00105</strain>
    </source>
</reference>
<keyword evidence="5" id="KW-1185">Reference proteome</keyword>
<dbReference type="Pfam" id="PF05036">
    <property type="entry name" value="SPOR"/>
    <property type="match status" value="1"/>
</dbReference>
<dbReference type="PROSITE" id="PS51724">
    <property type="entry name" value="SPOR"/>
    <property type="match status" value="1"/>
</dbReference>
<comment type="caution">
    <text evidence="4">The sequence shown here is derived from an EMBL/GenBank/DDBJ whole genome shotgun (WGS) entry which is preliminary data.</text>
</comment>
<evidence type="ECO:0000313" key="5">
    <source>
        <dbReference type="Proteomes" id="UP001441944"/>
    </source>
</evidence>
<keyword evidence="2" id="KW-0732">Signal</keyword>
<proteinExistence type="predicted"/>
<evidence type="ECO:0000256" key="1">
    <source>
        <dbReference type="SAM" id="MobiDB-lite"/>
    </source>
</evidence>
<feature type="region of interest" description="Disordered" evidence="1">
    <location>
        <begin position="217"/>
        <end position="245"/>
    </location>
</feature>
<feature type="domain" description="SPOR" evidence="3">
    <location>
        <begin position="388"/>
        <end position="466"/>
    </location>
</feature>
<name>A0ABQ0ANU2_9RHOB</name>
<dbReference type="InterPro" id="IPR007730">
    <property type="entry name" value="SPOR-like_dom"/>
</dbReference>
<evidence type="ECO:0000256" key="2">
    <source>
        <dbReference type="SAM" id="SignalP"/>
    </source>
</evidence>
<feature type="compositionally biased region" description="Low complexity" evidence="1">
    <location>
        <begin position="178"/>
        <end position="191"/>
    </location>
</feature>
<dbReference type="InterPro" id="IPR036680">
    <property type="entry name" value="SPOR-like_sf"/>
</dbReference>
<feature type="region of interest" description="Disordered" evidence="1">
    <location>
        <begin position="106"/>
        <end position="204"/>
    </location>
</feature>
<feature type="compositionally biased region" description="Polar residues" evidence="1">
    <location>
        <begin position="217"/>
        <end position="230"/>
    </location>
</feature>
<dbReference type="Proteomes" id="UP001441944">
    <property type="component" value="Unassembled WGS sequence"/>
</dbReference>
<accession>A0ABQ0ANU2</accession>
<protein>
    <recommendedName>
        <fullName evidence="3">SPOR domain-containing protein</fullName>
    </recommendedName>
</protein>
<feature type="compositionally biased region" description="Low complexity" evidence="1">
    <location>
        <begin position="109"/>
        <end position="163"/>
    </location>
</feature>
<gene>
    <name evidence="4" type="ORF">NBRC116598_29730</name>
</gene>
<feature type="chain" id="PRO_5046612092" description="SPOR domain-containing protein" evidence="2">
    <location>
        <begin position="19"/>
        <end position="466"/>
    </location>
</feature>
<evidence type="ECO:0000313" key="4">
    <source>
        <dbReference type="EMBL" id="GAA6197529.1"/>
    </source>
</evidence>
<dbReference type="Gene3D" id="3.30.70.1070">
    <property type="entry name" value="Sporulation related repeat"/>
    <property type="match status" value="1"/>
</dbReference>